<dbReference type="eggNOG" id="COG1424">
    <property type="taxonomic scope" value="Bacteria"/>
</dbReference>
<reference evidence="13" key="1">
    <citation type="journal article" date="2015" name="Genome Announc.">
        <title>Whole-Genome Sequences of 80 Environmental and Clinical Isolates of Burkholderia pseudomallei.</title>
        <authorList>
            <person name="Johnson S.L."/>
            <person name="Baker A.L."/>
            <person name="Chain P.S."/>
            <person name="Currie B.J."/>
            <person name="Daligault H.E."/>
            <person name="Davenport K.W."/>
            <person name="Davis C.B."/>
            <person name="Inglis T.J."/>
            <person name="Kaestli M."/>
            <person name="Koren S."/>
            <person name="Mayo M."/>
            <person name="Merritt A.J."/>
            <person name="Price E.P."/>
            <person name="Sarovich D.S."/>
            <person name="Warner J."/>
            <person name="Rosovitz M.J."/>
        </authorList>
    </citation>
    <scope>NUCLEOTIDE SEQUENCE [LARGE SCALE GENOMIC DNA]</scope>
    <source>
        <strain evidence="13">DSM 2030</strain>
    </source>
</reference>
<protein>
    <recommendedName>
        <fullName evidence="4 11">6-carboxyhexanoate--CoA ligase</fullName>
        <ecNumber evidence="4 11">6.2.1.14</ecNumber>
    </recommendedName>
    <alternativeName>
        <fullName evidence="11">Pimeloyl-CoA synthase</fullName>
    </alternativeName>
</protein>
<accession>A0A097AQ32</accession>
<evidence type="ECO:0000256" key="5">
    <source>
        <dbReference type="ARBA" id="ARBA00022598"/>
    </source>
</evidence>
<evidence type="ECO:0000313" key="13">
    <source>
        <dbReference type="Proteomes" id="UP000029669"/>
    </source>
</evidence>
<dbReference type="GO" id="GO:0009102">
    <property type="term" value="P:biotin biosynthetic process"/>
    <property type="evidence" value="ECO:0007669"/>
    <property type="project" value="UniProtKB-UniRule"/>
</dbReference>
<evidence type="ECO:0000256" key="2">
    <source>
        <dbReference type="ARBA" id="ARBA00005075"/>
    </source>
</evidence>
<comment type="subunit">
    <text evidence="3 11">Homodimer.</text>
</comment>
<dbReference type="GO" id="GO:0005524">
    <property type="term" value="F:ATP binding"/>
    <property type="evidence" value="ECO:0007669"/>
    <property type="project" value="UniProtKB-KW"/>
</dbReference>
<evidence type="ECO:0000256" key="8">
    <source>
        <dbReference type="ARBA" id="ARBA00022840"/>
    </source>
</evidence>
<comment type="similarity">
    <text evidence="11">Belongs to the BioW family.</text>
</comment>
<dbReference type="Pfam" id="PF03744">
    <property type="entry name" value="BioW"/>
    <property type="match status" value="1"/>
</dbReference>
<keyword evidence="8 11" id="KW-0067">ATP-binding</keyword>
<comment type="function">
    <text evidence="11">Catalyzes the transformation of pimelate into pimeloyl-CoA with concomitant hydrolysis of ATP to AMP.</text>
</comment>
<dbReference type="AlphaFoldDB" id="A0A097AQ32"/>
<dbReference type="InterPro" id="IPR005499">
    <property type="entry name" value="BioW"/>
</dbReference>
<comment type="cofactor">
    <cofactor evidence="1 11">
        <name>Mg(2+)</name>
        <dbReference type="ChEBI" id="CHEBI:18420"/>
    </cofactor>
</comment>
<keyword evidence="13" id="KW-1185">Reference proteome</keyword>
<evidence type="ECO:0000256" key="9">
    <source>
        <dbReference type="ARBA" id="ARBA00022842"/>
    </source>
</evidence>
<dbReference type="NCBIfam" id="NF002360">
    <property type="entry name" value="PRK01322.1"/>
    <property type="match status" value="1"/>
</dbReference>
<dbReference type="GO" id="GO:0000287">
    <property type="term" value="F:magnesium ion binding"/>
    <property type="evidence" value="ECO:0007669"/>
    <property type="project" value="UniProtKB-UniRule"/>
</dbReference>
<evidence type="ECO:0000256" key="1">
    <source>
        <dbReference type="ARBA" id="ARBA00001946"/>
    </source>
</evidence>
<dbReference type="UniPathway" id="UPA00999">
    <property type="reaction ID" value="UER00351"/>
</dbReference>
<dbReference type="STRING" id="2325.TKV_c07350"/>
<proteinExistence type="inferred from homology"/>
<evidence type="ECO:0000313" key="12">
    <source>
        <dbReference type="EMBL" id="AIS51918.1"/>
    </source>
</evidence>
<sequence>MEKVVYSVRMRAAQGAPHEKGGRHISGAERIVSAQEVASIVQKMFFRAKNHALGEPDFINISIERLEFSEIKQIAALPLVTVKANDHGQALFCARQLLLASGVEEQVIEEAIEMLARGPSPDGRNMRGAVIMDAQSGRRLEPDSWRGVRASHMDYTPQAAKQLSCLLEPLGLDHFRVKEALALASKVIWSGTLAEICCSDDPHYTTGYVSSRRLGYVRIPHLKHPSFKGGRVFFVRLKDVNLTEYITRLEEEPVLITQISAVRGVKDLTSLLEEGHQWTMPERVTS</sequence>
<dbReference type="HOGENOM" id="CLU_076858_0_0_9"/>
<keyword evidence="5 11" id="KW-0436">Ligase</keyword>
<dbReference type="EC" id="6.2.1.14" evidence="4 11"/>
<dbReference type="NCBIfam" id="TIGR01204">
    <property type="entry name" value="bioW"/>
    <property type="match status" value="1"/>
</dbReference>
<organism evidence="12 13">
    <name type="scientific">Thermoanaerobacter kivui</name>
    <name type="common">Acetogenium kivui</name>
    <dbReference type="NCBI Taxonomy" id="2325"/>
    <lineage>
        <taxon>Bacteria</taxon>
        <taxon>Bacillati</taxon>
        <taxon>Bacillota</taxon>
        <taxon>Clostridia</taxon>
        <taxon>Thermoanaerobacterales</taxon>
        <taxon>Thermoanaerobacteraceae</taxon>
        <taxon>Thermoanaerobacter</taxon>
    </lineage>
</organism>
<dbReference type="Proteomes" id="UP000029669">
    <property type="component" value="Chromosome"/>
</dbReference>
<evidence type="ECO:0000256" key="11">
    <source>
        <dbReference type="HAMAP-Rule" id="MF_00668"/>
    </source>
</evidence>
<evidence type="ECO:0000256" key="4">
    <source>
        <dbReference type="ARBA" id="ARBA00012984"/>
    </source>
</evidence>
<keyword evidence="9 11" id="KW-0460">Magnesium</keyword>
<keyword evidence="6 11" id="KW-0547">Nucleotide-binding</keyword>
<comment type="pathway">
    <text evidence="2 11">Metabolic intermediate metabolism; pimeloyl-CoA biosynthesis; pimeloyl-CoA from pimelate: step 1/1.</text>
</comment>
<dbReference type="GO" id="GO:0042410">
    <property type="term" value="F:6-carboxyhexanoate-CoA ligase activity"/>
    <property type="evidence" value="ECO:0007669"/>
    <property type="project" value="UniProtKB-UniRule"/>
</dbReference>
<dbReference type="OrthoDB" id="9792985at2"/>
<evidence type="ECO:0000256" key="10">
    <source>
        <dbReference type="ARBA" id="ARBA00049553"/>
    </source>
</evidence>
<dbReference type="EMBL" id="CP009170">
    <property type="protein sequence ID" value="AIS51918.1"/>
    <property type="molecule type" value="Genomic_DNA"/>
</dbReference>
<comment type="catalytic activity">
    <reaction evidence="10 11">
        <text>heptanedioate + ATP + CoA = 6-carboxyhexanoyl-CoA + AMP + diphosphate</text>
        <dbReference type="Rhea" id="RHEA:14781"/>
        <dbReference type="ChEBI" id="CHEBI:30616"/>
        <dbReference type="ChEBI" id="CHEBI:33019"/>
        <dbReference type="ChEBI" id="CHEBI:36165"/>
        <dbReference type="ChEBI" id="CHEBI:57287"/>
        <dbReference type="ChEBI" id="CHEBI:57360"/>
        <dbReference type="ChEBI" id="CHEBI:456215"/>
        <dbReference type="EC" id="6.2.1.14"/>
    </reaction>
</comment>
<name>A0A097AQ32_THEKI</name>
<dbReference type="KEGG" id="tki:TKV_c07350"/>
<keyword evidence="7 11" id="KW-0093">Biotin biosynthesis</keyword>
<dbReference type="HAMAP" id="MF_00668">
    <property type="entry name" value="BioW"/>
    <property type="match status" value="1"/>
</dbReference>
<evidence type="ECO:0000256" key="3">
    <source>
        <dbReference type="ARBA" id="ARBA00011738"/>
    </source>
</evidence>
<gene>
    <name evidence="11 12" type="primary">bioW</name>
    <name evidence="12" type="ORF">TKV_c07350</name>
</gene>
<evidence type="ECO:0000256" key="7">
    <source>
        <dbReference type="ARBA" id="ARBA00022756"/>
    </source>
</evidence>
<evidence type="ECO:0000256" key="6">
    <source>
        <dbReference type="ARBA" id="ARBA00022741"/>
    </source>
</evidence>